<comment type="caution">
    <text evidence="2">The sequence shown here is derived from an EMBL/GenBank/DDBJ whole genome shotgun (WGS) entry which is preliminary data.</text>
</comment>
<accession>A0A919S8C8</accession>
<reference evidence="2" key="1">
    <citation type="submission" date="2021-03" db="EMBL/GenBank/DDBJ databases">
        <title>Whole genome shotgun sequence of Actinoplanes consettensis NBRC 14913.</title>
        <authorList>
            <person name="Komaki H."/>
            <person name="Tamura T."/>
        </authorList>
    </citation>
    <scope>NUCLEOTIDE SEQUENCE</scope>
    <source>
        <strain evidence="2">NBRC 14913</strain>
    </source>
</reference>
<sequence length="68" mass="6695">MAGPAGVRARWAVHGLYLVSVAVGLTVLLGISFAFAGPLAVFVILMAQSALSLVLIAKAVLGGSGSSA</sequence>
<keyword evidence="1" id="KW-0472">Membrane</keyword>
<evidence type="ECO:0000313" key="3">
    <source>
        <dbReference type="Proteomes" id="UP000680865"/>
    </source>
</evidence>
<proteinExistence type="predicted"/>
<dbReference type="AlphaFoldDB" id="A0A919S8C8"/>
<evidence type="ECO:0000313" key="2">
    <source>
        <dbReference type="EMBL" id="GIM67424.1"/>
    </source>
</evidence>
<dbReference type="Proteomes" id="UP000680865">
    <property type="component" value="Unassembled WGS sequence"/>
</dbReference>
<keyword evidence="1" id="KW-0812">Transmembrane</keyword>
<gene>
    <name evidence="2" type="ORF">Aco04nite_06270</name>
</gene>
<keyword evidence="1" id="KW-1133">Transmembrane helix</keyword>
<evidence type="ECO:0000256" key="1">
    <source>
        <dbReference type="SAM" id="Phobius"/>
    </source>
</evidence>
<name>A0A919S8C8_9ACTN</name>
<feature type="transmembrane region" description="Helical" evidence="1">
    <location>
        <begin position="12"/>
        <end position="33"/>
    </location>
</feature>
<feature type="transmembrane region" description="Helical" evidence="1">
    <location>
        <begin position="39"/>
        <end position="61"/>
    </location>
</feature>
<protein>
    <submittedName>
        <fullName evidence="2">Uncharacterized protein</fullName>
    </submittedName>
</protein>
<keyword evidence="3" id="KW-1185">Reference proteome</keyword>
<dbReference type="EMBL" id="BOQP01000003">
    <property type="protein sequence ID" value="GIM67424.1"/>
    <property type="molecule type" value="Genomic_DNA"/>
</dbReference>
<organism evidence="2 3">
    <name type="scientific">Winogradskya consettensis</name>
    <dbReference type="NCBI Taxonomy" id="113560"/>
    <lineage>
        <taxon>Bacteria</taxon>
        <taxon>Bacillati</taxon>
        <taxon>Actinomycetota</taxon>
        <taxon>Actinomycetes</taxon>
        <taxon>Micromonosporales</taxon>
        <taxon>Micromonosporaceae</taxon>
        <taxon>Winogradskya</taxon>
    </lineage>
</organism>